<dbReference type="GO" id="GO:0006352">
    <property type="term" value="P:DNA-templated transcription initiation"/>
    <property type="evidence" value="ECO:0007669"/>
    <property type="project" value="InterPro"/>
</dbReference>
<dbReference type="Gene3D" id="1.10.10.10">
    <property type="entry name" value="Winged helix-like DNA-binding domain superfamily/Winged helix DNA-binding domain"/>
    <property type="match status" value="1"/>
</dbReference>
<evidence type="ECO:0000256" key="1">
    <source>
        <dbReference type="ARBA" id="ARBA00010641"/>
    </source>
</evidence>
<reference evidence="8 9" key="1">
    <citation type="submission" date="2019-02" db="EMBL/GenBank/DDBJ databases">
        <title>Deep-cultivation of Planctomycetes and their phenomic and genomic characterization uncovers novel biology.</title>
        <authorList>
            <person name="Wiegand S."/>
            <person name="Jogler M."/>
            <person name="Boedeker C."/>
            <person name="Pinto D."/>
            <person name="Vollmers J."/>
            <person name="Rivas-Marin E."/>
            <person name="Kohn T."/>
            <person name="Peeters S.H."/>
            <person name="Heuer A."/>
            <person name="Rast P."/>
            <person name="Oberbeckmann S."/>
            <person name="Bunk B."/>
            <person name="Jeske O."/>
            <person name="Meyerdierks A."/>
            <person name="Storesund J.E."/>
            <person name="Kallscheuer N."/>
            <person name="Luecker S."/>
            <person name="Lage O.M."/>
            <person name="Pohl T."/>
            <person name="Merkel B.J."/>
            <person name="Hornburger P."/>
            <person name="Mueller R.-W."/>
            <person name="Bruemmer F."/>
            <person name="Labrenz M."/>
            <person name="Spormann A.M."/>
            <person name="Op den Camp H."/>
            <person name="Overmann J."/>
            <person name="Amann R."/>
            <person name="Jetten M.S.M."/>
            <person name="Mascher T."/>
            <person name="Medema M.H."/>
            <person name="Devos D.P."/>
            <person name="Kaster A.-K."/>
            <person name="Ovreas L."/>
            <person name="Rohde M."/>
            <person name="Galperin M.Y."/>
            <person name="Jogler C."/>
        </authorList>
    </citation>
    <scope>NUCLEOTIDE SEQUENCE [LARGE SCALE GENOMIC DNA]</scope>
    <source>
        <strain evidence="8 9">I41</strain>
    </source>
</reference>
<keyword evidence="5" id="KW-0804">Transcription</keyword>
<protein>
    <submittedName>
        <fullName evidence="8">RNA polymerase sigma factor</fullName>
    </submittedName>
</protein>
<dbReference type="InterPro" id="IPR007627">
    <property type="entry name" value="RNA_pol_sigma70_r2"/>
</dbReference>
<dbReference type="SUPFAM" id="SSF88659">
    <property type="entry name" value="Sigma3 and sigma4 domains of RNA polymerase sigma factors"/>
    <property type="match status" value="1"/>
</dbReference>
<evidence type="ECO:0000259" key="7">
    <source>
        <dbReference type="Pfam" id="PF04545"/>
    </source>
</evidence>
<keyword evidence="4" id="KW-0238">DNA-binding</keyword>
<dbReference type="KEGG" id="llh:I41_02290"/>
<dbReference type="InterPro" id="IPR014284">
    <property type="entry name" value="RNA_pol_sigma-70_dom"/>
</dbReference>
<dbReference type="AlphaFoldDB" id="A0A517TRS1"/>
<dbReference type="InterPro" id="IPR013324">
    <property type="entry name" value="RNA_pol_sigma_r3/r4-like"/>
</dbReference>
<dbReference type="PANTHER" id="PTHR43133:SF8">
    <property type="entry name" value="RNA POLYMERASE SIGMA FACTOR HI_1459-RELATED"/>
    <property type="match status" value="1"/>
</dbReference>
<keyword evidence="9" id="KW-1185">Reference proteome</keyword>
<feature type="domain" description="RNA polymerase sigma-70 region 4" evidence="7">
    <location>
        <begin position="105"/>
        <end position="152"/>
    </location>
</feature>
<keyword evidence="2" id="KW-0805">Transcription regulation</keyword>
<evidence type="ECO:0000256" key="4">
    <source>
        <dbReference type="ARBA" id="ARBA00023125"/>
    </source>
</evidence>
<organism evidence="8 9">
    <name type="scientific">Lacipirellula limnantheis</name>
    <dbReference type="NCBI Taxonomy" id="2528024"/>
    <lineage>
        <taxon>Bacteria</taxon>
        <taxon>Pseudomonadati</taxon>
        <taxon>Planctomycetota</taxon>
        <taxon>Planctomycetia</taxon>
        <taxon>Pirellulales</taxon>
        <taxon>Lacipirellulaceae</taxon>
        <taxon>Lacipirellula</taxon>
    </lineage>
</organism>
<dbReference type="EMBL" id="CP036339">
    <property type="protein sequence ID" value="QDT71074.1"/>
    <property type="molecule type" value="Genomic_DNA"/>
</dbReference>
<dbReference type="InterPro" id="IPR013325">
    <property type="entry name" value="RNA_pol_sigma_r2"/>
</dbReference>
<gene>
    <name evidence="8" type="ORF">I41_02290</name>
</gene>
<dbReference type="GO" id="GO:0016987">
    <property type="term" value="F:sigma factor activity"/>
    <property type="evidence" value="ECO:0007669"/>
    <property type="project" value="UniProtKB-KW"/>
</dbReference>
<evidence type="ECO:0000313" key="9">
    <source>
        <dbReference type="Proteomes" id="UP000317909"/>
    </source>
</evidence>
<dbReference type="PANTHER" id="PTHR43133">
    <property type="entry name" value="RNA POLYMERASE ECF-TYPE SIGMA FACTO"/>
    <property type="match status" value="1"/>
</dbReference>
<dbReference type="Pfam" id="PF04542">
    <property type="entry name" value="Sigma70_r2"/>
    <property type="match status" value="1"/>
</dbReference>
<evidence type="ECO:0000256" key="3">
    <source>
        <dbReference type="ARBA" id="ARBA00023082"/>
    </source>
</evidence>
<accession>A0A517TRS1</accession>
<dbReference type="InterPro" id="IPR039425">
    <property type="entry name" value="RNA_pol_sigma-70-like"/>
</dbReference>
<proteinExistence type="inferred from homology"/>
<dbReference type="RefSeq" id="WP_145430155.1">
    <property type="nucleotide sequence ID" value="NZ_CP036339.1"/>
</dbReference>
<dbReference type="Pfam" id="PF04545">
    <property type="entry name" value="Sigma70_r4"/>
    <property type="match status" value="1"/>
</dbReference>
<dbReference type="Gene3D" id="1.10.1740.10">
    <property type="match status" value="1"/>
</dbReference>
<feature type="domain" description="RNA polymerase sigma-70 region 2" evidence="6">
    <location>
        <begin position="23"/>
        <end position="74"/>
    </location>
</feature>
<dbReference type="InterPro" id="IPR007630">
    <property type="entry name" value="RNA_pol_sigma70_r4"/>
</dbReference>
<dbReference type="GO" id="GO:0003677">
    <property type="term" value="F:DNA binding"/>
    <property type="evidence" value="ECO:0007669"/>
    <property type="project" value="UniProtKB-KW"/>
</dbReference>
<dbReference type="Proteomes" id="UP000317909">
    <property type="component" value="Chromosome"/>
</dbReference>
<dbReference type="OrthoDB" id="289887at2"/>
<dbReference type="NCBIfam" id="TIGR02937">
    <property type="entry name" value="sigma70-ECF"/>
    <property type="match status" value="1"/>
</dbReference>
<evidence type="ECO:0000256" key="2">
    <source>
        <dbReference type="ARBA" id="ARBA00023015"/>
    </source>
</evidence>
<evidence type="ECO:0000313" key="8">
    <source>
        <dbReference type="EMBL" id="QDT71074.1"/>
    </source>
</evidence>
<dbReference type="SUPFAM" id="SSF88946">
    <property type="entry name" value="Sigma2 domain of RNA polymerase sigma factors"/>
    <property type="match status" value="1"/>
</dbReference>
<evidence type="ECO:0000256" key="5">
    <source>
        <dbReference type="ARBA" id="ARBA00023163"/>
    </source>
</evidence>
<keyword evidence="3" id="KW-0731">Sigma factor</keyword>
<sequence length="160" mass="17882">MPSVDATLIAEMLDRHGAALALYARQWTSAADDCVQEALIELARQPKAPENPAAWLYRVVRNRALNAVRAEGRRNAHELFATEQRVARQPTEANPADAAELNDNLATLDAAAREIVVLRVWGGLAWQEIGELVGESKSSAQRTYVQALEQLRRHWEPRIH</sequence>
<comment type="similarity">
    <text evidence="1">Belongs to the sigma-70 factor family. ECF subfamily.</text>
</comment>
<dbReference type="InterPro" id="IPR036388">
    <property type="entry name" value="WH-like_DNA-bd_sf"/>
</dbReference>
<evidence type="ECO:0000259" key="6">
    <source>
        <dbReference type="Pfam" id="PF04542"/>
    </source>
</evidence>
<name>A0A517TRS1_9BACT</name>